<protein>
    <submittedName>
        <fullName evidence="3">Uncharacterized protein</fullName>
    </submittedName>
</protein>
<gene>
    <name evidence="3" type="ORF">KIPB_006571</name>
</gene>
<feature type="transmembrane region" description="Helical" evidence="2">
    <location>
        <begin position="383"/>
        <end position="404"/>
    </location>
</feature>
<feature type="transmembrane region" description="Helical" evidence="2">
    <location>
        <begin position="341"/>
        <end position="363"/>
    </location>
</feature>
<dbReference type="AlphaFoldDB" id="A0A9K3GJC3"/>
<evidence type="ECO:0000256" key="2">
    <source>
        <dbReference type="SAM" id="Phobius"/>
    </source>
</evidence>
<sequence length="518" mass="56795">AYEGAALDRFYDHDYRIDADTNPAGCFAMLLPFCYIVGELVMCISLRACVGGKKNAEREREAERQRERELADVVEKVPQQTGGNEGVEGERETGTAVDVPADNEDDALSATLYPALEGLTHTMLVCIVALFILSILAGFLTYPADMAVTNKFRRMTVERGYTSEQAQAMVRDAGDIGELEWLVLNTPADNSFVDYFKGVVGSEVAAPIMCLFPYAVGGLVGTGVGMYLGLLHATVECPSLNASVRSKFKHLMLLPLIMWGVAGIWALASDSPGSFQGSQFLVLFGVTDHAESLIQHTGNYELFLCACQLPFVYLAIRWVDLNKTQGEKEAFAKKTVWIRRFGTYSLSCFVYDDLYFAVVQWLARLYIPSCGTPEGGLQECPTLGGFFHMLLLGTVTVFLVLYMFDITYGVLSLDYWLSVITGLGVCLITCFFWVYQRIHRLLGGGRGNVGGQKLRRVKPLFNNPFALRIPMNHIAVQVVPILSAHTDHDGEKGVLGDISTADHTTAADGNTTDSGTAV</sequence>
<keyword evidence="2" id="KW-0472">Membrane</keyword>
<feature type="transmembrane region" description="Helical" evidence="2">
    <location>
        <begin position="122"/>
        <end position="142"/>
    </location>
</feature>
<evidence type="ECO:0000313" key="3">
    <source>
        <dbReference type="EMBL" id="GIQ84972.1"/>
    </source>
</evidence>
<proteinExistence type="predicted"/>
<feature type="transmembrane region" description="Helical" evidence="2">
    <location>
        <begin position="251"/>
        <end position="268"/>
    </location>
</feature>
<feature type="region of interest" description="Disordered" evidence="1">
    <location>
        <begin position="78"/>
        <end position="101"/>
    </location>
</feature>
<dbReference type="Proteomes" id="UP000265618">
    <property type="component" value="Unassembled WGS sequence"/>
</dbReference>
<accession>A0A9K3GJC3</accession>
<feature type="transmembrane region" description="Helical" evidence="2">
    <location>
        <begin position="204"/>
        <end position="230"/>
    </location>
</feature>
<name>A0A9K3GJC3_9EUKA</name>
<comment type="caution">
    <text evidence="3">The sequence shown here is derived from an EMBL/GenBank/DDBJ whole genome shotgun (WGS) entry which is preliminary data.</text>
</comment>
<feature type="transmembrane region" description="Helical" evidence="2">
    <location>
        <begin position="416"/>
        <end position="435"/>
    </location>
</feature>
<keyword evidence="2" id="KW-1133">Transmembrane helix</keyword>
<keyword evidence="2" id="KW-0812">Transmembrane</keyword>
<organism evidence="3 4">
    <name type="scientific">Kipferlia bialata</name>
    <dbReference type="NCBI Taxonomy" id="797122"/>
    <lineage>
        <taxon>Eukaryota</taxon>
        <taxon>Metamonada</taxon>
        <taxon>Carpediemonas-like organisms</taxon>
        <taxon>Kipferlia</taxon>
    </lineage>
</organism>
<evidence type="ECO:0000313" key="4">
    <source>
        <dbReference type="Proteomes" id="UP000265618"/>
    </source>
</evidence>
<reference evidence="3 4" key="1">
    <citation type="journal article" date="2018" name="PLoS ONE">
        <title>The draft genome of Kipferlia bialata reveals reductive genome evolution in fornicate parasites.</title>
        <authorList>
            <person name="Tanifuji G."/>
            <person name="Takabayashi S."/>
            <person name="Kume K."/>
            <person name="Takagi M."/>
            <person name="Nakayama T."/>
            <person name="Kamikawa R."/>
            <person name="Inagaki Y."/>
            <person name="Hashimoto T."/>
        </authorList>
    </citation>
    <scope>NUCLEOTIDE SEQUENCE [LARGE SCALE GENOMIC DNA]</scope>
    <source>
        <strain evidence="3">NY0173</strain>
    </source>
</reference>
<feature type="non-terminal residue" evidence="3">
    <location>
        <position position="1"/>
    </location>
</feature>
<dbReference type="EMBL" id="BDIP01001708">
    <property type="protein sequence ID" value="GIQ84972.1"/>
    <property type="molecule type" value="Genomic_DNA"/>
</dbReference>
<feature type="transmembrane region" description="Helical" evidence="2">
    <location>
        <begin position="300"/>
        <end position="320"/>
    </location>
</feature>
<feature type="transmembrane region" description="Helical" evidence="2">
    <location>
        <begin position="27"/>
        <end position="50"/>
    </location>
</feature>
<keyword evidence="4" id="KW-1185">Reference proteome</keyword>
<evidence type="ECO:0000256" key="1">
    <source>
        <dbReference type="SAM" id="MobiDB-lite"/>
    </source>
</evidence>